<organism evidence="2 3">
    <name type="scientific">Chaetoceros tenuissimus</name>
    <dbReference type="NCBI Taxonomy" id="426638"/>
    <lineage>
        <taxon>Eukaryota</taxon>
        <taxon>Sar</taxon>
        <taxon>Stramenopiles</taxon>
        <taxon>Ochrophyta</taxon>
        <taxon>Bacillariophyta</taxon>
        <taxon>Coscinodiscophyceae</taxon>
        <taxon>Chaetocerotophycidae</taxon>
        <taxon>Chaetocerotales</taxon>
        <taxon>Chaetocerotaceae</taxon>
        <taxon>Chaetoceros</taxon>
    </lineage>
</organism>
<protein>
    <submittedName>
        <fullName evidence="2">Uncharacterized protein</fullName>
    </submittedName>
</protein>
<comment type="caution">
    <text evidence="2">The sequence shown here is derived from an EMBL/GenBank/DDBJ whole genome shotgun (WGS) entry which is preliminary data.</text>
</comment>
<evidence type="ECO:0000313" key="2">
    <source>
        <dbReference type="EMBL" id="GFH56736.1"/>
    </source>
</evidence>
<dbReference type="Proteomes" id="UP001054902">
    <property type="component" value="Unassembled WGS sequence"/>
</dbReference>
<name>A0AAD3D4R9_9STRA</name>
<feature type="compositionally biased region" description="Polar residues" evidence="1">
    <location>
        <begin position="25"/>
        <end position="34"/>
    </location>
</feature>
<reference evidence="2 3" key="1">
    <citation type="journal article" date="2021" name="Sci. Rep.">
        <title>The genome of the diatom Chaetoceros tenuissimus carries an ancient integrated fragment of an extant virus.</title>
        <authorList>
            <person name="Hongo Y."/>
            <person name="Kimura K."/>
            <person name="Takaki Y."/>
            <person name="Yoshida Y."/>
            <person name="Baba S."/>
            <person name="Kobayashi G."/>
            <person name="Nagasaki K."/>
            <person name="Hano T."/>
            <person name="Tomaru Y."/>
        </authorList>
    </citation>
    <scope>NUCLEOTIDE SEQUENCE [LARGE SCALE GENOMIC DNA]</scope>
    <source>
        <strain evidence="2 3">NIES-3715</strain>
    </source>
</reference>
<dbReference type="AlphaFoldDB" id="A0AAD3D4R9"/>
<feature type="region of interest" description="Disordered" evidence="1">
    <location>
        <begin position="1"/>
        <end position="73"/>
    </location>
</feature>
<feature type="compositionally biased region" description="Polar residues" evidence="1">
    <location>
        <begin position="267"/>
        <end position="280"/>
    </location>
</feature>
<feature type="compositionally biased region" description="Polar residues" evidence="1">
    <location>
        <begin position="122"/>
        <end position="132"/>
    </location>
</feature>
<dbReference type="EMBL" id="BLLK01000056">
    <property type="protein sequence ID" value="GFH56736.1"/>
    <property type="molecule type" value="Genomic_DNA"/>
</dbReference>
<keyword evidence="3" id="KW-1185">Reference proteome</keyword>
<feature type="region of interest" description="Disordered" evidence="1">
    <location>
        <begin position="90"/>
        <end position="132"/>
    </location>
</feature>
<evidence type="ECO:0000256" key="1">
    <source>
        <dbReference type="SAM" id="MobiDB-lite"/>
    </source>
</evidence>
<evidence type="ECO:0000313" key="3">
    <source>
        <dbReference type="Proteomes" id="UP001054902"/>
    </source>
</evidence>
<accession>A0AAD3D4R9</accession>
<feature type="region of interest" description="Disordered" evidence="1">
    <location>
        <begin position="218"/>
        <end position="284"/>
    </location>
</feature>
<gene>
    <name evidence="2" type="ORF">CTEN210_13212</name>
</gene>
<sequence>MSRVDSSNIINLGSSSEETRMNPISIDSSSNCSLLPSDHHVLGYNDDDPTSRKSVTTSTSSEKRANNILESRNATVERFDDSDLTRCVSNEEETEIEENRNSDLSEETSMAAKKTQEHCINESKQSTNDQQVSRMSLKMLSLTNSGKEDLDAFYNSDIVSLSGTPANKANAVMPTPANFVAQHDNMDKNILSMDVKFASPKRNDLNANSLVFSPLRKLSSAPNSRPRNHFLPPATTTSSSTSNRKRLFDESSTCIPQSRKKKPKVESQPQVHTRNNNDFITSKDDTYTTSTNIIPRRKIQIPEHAKKYGTQLSIEIFQHFTISEFKESDRGCKRSKLPVGTYGFACGYCDGRHGKKRGGRCGRYFPSSLKTLADPNKILFCMYRHLQRCEDCPSESKERLDSAYEVYDEERLGQGRGYQKKFYKEVWRDLHRGRLGNDNEFVIEQQEETQEDNAVEEPED</sequence>
<proteinExistence type="predicted"/>
<feature type="compositionally biased region" description="Polar residues" evidence="1">
    <location>
        <begin position="1"/>
        <end position="16"/>
    </location>
</feature>